<feature type="domain" description="Asteroid" evidence="3">
    <location>
        <begin position="145"/>
        <end position="392"/>
    </location>
</feature>
<comment type="caution">
    <text evidence="4">The sequence shown here is derived from an EMBL/GenBank/DDBJ whole genome shotgun (WGS) entry which is preliminary data.</text>
</comment>
<reference evidence="4" key="2">
    <citation type="submission" date="2023-06" db="EMBL/GenBank/DDBJ databases">
        <authorList>
            <consortium name="Lawrence Berkeley National Laboratory"/>
            <person name="Mondo S.J."/>
            <person name="Hensen N."/>
            <person name="Bonometti L."/>
            <person name="Westerberg I."/>
            <person name="Brannstrom I.O."/>
            <person name="Guillou S."/>
            <person name="Cros-Aarteil S."/>
            <person name="Calhoun S."/>
            <person name="Haridas S."/>
            <person name="Kuo A."/>
            <person name="Pangilinan J."/>
            <person name="Riley R."/>
            <person name="Labutti K."/>
            <person name="Andreopoulos B."/>
            <person name="Lipzen A."/>
            <person name="Chen C."/>
            <person name="Yanf M."/>
            <person name="Daum C."/>
            <person name="Ng V."/>
            <person name="Clum A."/>
            <person name="Steindorff A."/>
            <person name="Ohm R."/>
            <person name="Martin F."/>
            <person name="Silar P."/>
            <person name="Natvig D."/>
            <person name="Lalanne C."/>
            <person name="Gautier V."/>
            <person name="Ament-Velasquez S.L."/>
            <person name="Kruys A."/>
            <person name="Hutchinson M.I."/>
            <person name="Powell A.J."/>
            <person name="Barry K."/>
            <person name="Miller A.N."/>
            <person name="Grigoriev I.V."/>
            <person name="Debuchy R."/>
            <person name="Gladieux P."/>
            <person name="Thoren M.H."/>
            <person name="Johannesson H."/>
        </authorList>
    </citation>
    <scope>NUCLEOTIDE SEQUENCE</scope>
    <source>
        <strain evidence="4">CBS 333.67</strain>
    </source>
</reference>
<dbReference type="InterPro" id="IPR026832">
    <property type="entry name" value="Asteroid"/>
</dbReference>
<dbReference type="Proteomes" id="UP001273166">
    <property type="component" value="Unassembled WGS sequence"/>
</dbReference>
<evidence type="ECO:0000256" key="2">
    <source>
        <dbReference type="SAM" id="MobiDB-lite"/>
    </source>
</evidence>
<evidence type="ECO:0000313" key="5">
    <source>
        <dbReference type="Proteomes" id="UP001273166"/>
    </source>
</evidence>
<comment type="similarity">
    <text evidence="1">Belongs to the asteroid family.</text>
</comment>
<dbReference type="RefSeq" id="XP_062722459.1">
    <property type="nucleotide sequence ID" value="XM_062869003.1"/>
</dbReference>
<dbReference type="SUPFAM" id="SSF88723">
    <property type="entry name" value="PIN domain-like"/>
    <property type="match status" value="1"/>
</dbReference>
<dbReference type="Pfam" id="PF12813">
    <property type="entry name" value="XPG_I_2"/>
    <property type="match status" value="1"/>
</dbReference>
<evidence type="ECO:0000256" key="1">
    <source>
        <dbReference type="ARBA" id="ARBA00007398"/>
    </source>
</evidence>
<proteinExistence type="inferred from homology"/>
<feature type="compositionally biased region" description="Polar residues" evidence="2">
    <location>
        <begin position="575"/>
        <end position="586"/>
    </location>
</feature>
<dbReference type="EMBL" id="JAUDZG010000003">
    <property type="protein sequence ID" value="KAK3306679.1"/>
    <property type="molecule type" value="Genomic_DNA"/>
</dbReference>
<gene>
    <name evidence="4" type="ORF">B0T15DRAFT_527947</name>
</gene>
<evidence type="ECO:0000313" key="4">
    <source>
        <dbReference type="EMBL" id="KAK3306679.1"/>
    </source>
</evidence>
<accession>A0AAJ0M2U4</accession>
<dbReference type="PANTHER" id="PTHR15665:SF1">
    <property type="entry name" value="PROTEIN ASTEROID HOMOLOG 1"/>
    <property type="match status" value="1"/>
</dbReference>
<dbReference type="PANTHER" id="PTHR15665">
    <property type="entry name" value="ASTEROID PROTEIN"/>
    <property type="match status" value="1"/>
</dbReference>
<dbReference type="Gene3D" id="3.40.50.1010">
    <property type="entry name" value="5'-nuclease"/>
    <property type="match status" value="1"/>
</dbReference>
<dbReference type="InterPro" id="IPR039436">
    <property type="entry name" value="Asteroid_dom"/>
</dbReference>
<feature type="region of interest" description="Disordered" evidence="2">
    <location>
        <begin position="555"/>
        <end position="596"/>
    </location>
</feature>
<dbReference type="InterPro" id="IPR029060">
    <property type="entry name" value="PIN-like_dom_sf"/>
</dbReference>
<organism evidence="4 5">
    <name type="scientific">Chaetomium strumarium</name>
    <dbReference type="NCBI Taxonomy" id="1170767"/>
    <lineage>
        <taxon>Eukaryota</taxon>
        <taxon>Fungi</taxon>
        <taxon>Dikarya</taxon>
        <taxon>Ascomycota</taxon>
        <taxon>Pezizomycotina</taxon>
        <taxon>Sordariomycetes</taxon>
        <taxon>Sordariomycetidae</taxon>
        <taxon>Sordariales</taxon>
        <taxon>Chaetomiaceae</taxon>
        <taxon>Chaetomium</taxon>
    </lineage>
</organism>
<name>A0AAJ0M2U4_9PEZI</name>
<evidence type="ECO:0000259" key="3">
    <source>
        <dbReference type="Pfam" id="PF12813"/>
    </source>
</evidence>
<protein>
    <submittedName>
        <fullName evidence="4">XPG domain containing-domain-containing protein</fullName>
    </submittedName>
</protein>
<sequence>MGIPQFKRHLEPYAERALIEPCNVVLDGPALAYHILNLCSRTRRKGSPLEQPSYQLLGKTAVAWLHRIQACGLSVSAIYFDGYLPNSKRNERIQRLLKSSRDLIRYHSTFLTGVPKGRADGGGDADADLFPSAWPGEHKAKPPPPPFLVPAIIDALRESSEFSSCVRLVPGEADGFCAEHVRRHGGTVLTSDSDLLVHDLGETGGVIFFPDIDAGVEMETLVAPQYRPADLCRRLSLRPETGLQYLAFEVSRDPHLTLEQAIEKSKRREAIPASGEEYSNFMEQYHSPGVASQFQTDEVPTLDPRLSELFLRAFRGSKKAVAPVSEPGPGNGLDIYLPFLLDCPNRASAWEASKPVRQLSYAILQSFCGNSIPSVTETRRLQSVSSGSRVEVPKPTEAKELGTFLLTLCTEIEDGISDSESIWVVLSVYQDIVMTLDRGRGNPLSLALLEQEARGGLDQCSWDFLHLVAQAQATYYSLRMLRQIIELSAQYTGSLCTTMSELARFLSRLPSLPGFPTCKNFLENLQRAREAGLLSCLRSLCVGYGDIILQIQSIEQPPESKRPKKKRRTMPPSSQKTAEPRSSNPFNLLAAKGEEL</sequence>
<keyword evidence="5" id="KW-1185">Reference proteome</keyword>
<dbReference type="GeneID" id="87887832"/>
<dbReference type="AlphaFoldDB" id="A0AAJ0M2U4"/>
<reference evidence="4" key="1">
    <citation type="journal article" date="2023" name="Mol. Phylogenet. Evol.">
        <title>Genome-scale phylogeny and comparative genomics of the fungal order Sordariales.</title>
        <authorList>
            <person name="Hensen N."/>
            <person name="Bonometti L."/>
            <person name="Westerberg I."/>
            <person name="Brannstrom I.O."/>
            <person name="Guillou S."/>
            <person name="Cros-Aarteil S."/>
            <person name="Calhoun S."/>
            <person name="Haridas S."/>
            <person name="Kuo A."/>
            <person name="Mondo S."/>
            <person name="Pangilinan J."/>
            <person name="Riley R."/>
            <person name="LaButti K."/>
            <person name="Andreopoulos B."/>
            <person name="Lipzen A."/>
            <person name="Chen C."/>
            <person name="Yan M."/>
            <person name="Daum C."/>
            <person name="Ng V."/>
            <person name="Clum A."/>
            <person name="Steindorff A."/>
            <person name="Ohm R.A."/>
            <person name="Martin F."/>
            <person name="Silar P."/>
            <person name="Natvig D.O."/>
            <person name="Lalanne C."/>
            <person name="Gautier V."/>
            <person name="Ament-Velasquez S.L."/>
            <person name="Kruys A."/>
            <person name="Hutchinson M.I."/>
            <person name="Powell A.J."/>
            <person name="Barry K."/>
            <person name="Miller A.N."/>
            <person name="Grigoriev I.V."/>
            <person name="Debuchy R."/>
            <person name="Gladieux P."/>
            <person name="Hiltunen Thoren M."/>
            <person name="Johannesson H."/>
        </authorList>
    </citation>
    <scope>NUCLEOTIDE SEQUENCE</scope>
    <source>
        <strain evidence="4">CBS 333.67</strain>
    </source>
</reference>